<dbReference type="RefSeq" id="WP_110579628.1">
    <property type="nucleotide sequence ID" value="NZ_BDSG01000069.1"/>
</dbReference>
<dbReference type="EMBL" id="BDSG01000069">
    <property type="protein sequence ID" value="GBL11299.1"/>
    <property type="molecule type" value="Genomic_DNA"/>
</dbReference>
<feature type="transmembrane region" description="Helical" evidence="1">
    <location>
        <begin position="167"/>
        <end position="185"/>
    </location>
</feature>
<evidence type="ECO:0000313" key="2">
    <source>
        <dbReference type="EMBL" id="GBL11299.1"/>
    </source>
</evidence>
<comment type="caution">
    <text evidence="2">The sequence shown here is derived from an EMBL/GenBank/DDBJ whole genome shotgun (WGS) entry which is preliminary data.</text>
</comment>
<keyword evidence="1" id="KW-1133">Transmembrane helix</keyword>
<keyword evidence="1" id="KW-0472">Membrane</keyword>
<dbReference type="Proteomes" id="UP000248272">
    <property type="component" value="Unassembled WGS sequence"/>
</dbReference>
<gene>
    <name evidence="2" type="ORF">MSj_02802</name>
</gene>
<evidence type="ECO:0000256" key="1">
    <source>
        <dbReference type="SAM" id="Phobius"/>
    </source>
</evidence>
<reference evidence="2 3" key="1">
    <citation type="journal article" date="2018" name="Front. Microbiol.">
        <title>Adaptation of the Freshwater Bloom-Forming Cyanobacterium Microcystis aeruginosa to Brackish Water Is Driven by Recent Horizontal Transfer of Sucrose Genes.</title>
        <authorList>
            <person name="Tanabe Y."/>
            <person name="Hodoki Y."/>
            <person name="Sano T."/>
            <person name="Tada K."/>
            <person name="Watanabe M.M."/>
        </authorList>
    </citation>
    <scope>NUCLEOTIDE SEQUENCE [LARGE SCALE GENOMIC DNA]</scope>
    <source>
        <strain evidence="2 3">Sj</strain>
    </source>
</reference>
<organism evidence="2 3">
    <name type="scientific">Microcystis aeruginosa Sj</name>
    <dbReference type="NCBI Taxonomy" id="1979544"/>
    <lineage>
        <taxon>Bacteria</taxon>
        <taxon>Bacillati</taxon>
        <taxon>Cyanobacteriota</taxon>
        <taxon>Cyanophyceae</taxon>
        <taxon>Oscillatoriophycideae</taxon>
        <taxon>Chroococcales</taxon>
        <taxon>Microcystaceae</taxon>
        <taxon>Microcystis</taxon>
    </lineage>
</organism>
<name>A0A2Z6UQ16_MICAE</name>
<accession>A0A2Z6UQ16</accession>
<sequence>MTRGIVEQGKVVNVGVNSFKDPANSSGLYISAFSLYQTYRVDRSRVKQICESLYEHLIEQISRRNLGDARFRVVTYREDSMEFSQISANEYDNEERTYVLITRNTLRSTRATILVRFLTYGDNLYVGVDTYVLGKLNLFAFILKIFLTIVIPWLAIAPLSFFPGLNVLLWLLYLCLIAFSWRGLIQRIQQVGDLRTSLRLEFNKSLDLGSFNLDDVVMFVKSTLHATVTSIRETFEREGLPVESLDAFVQSINVNNINQNFTGSVGGVTATGSVNLNTSVQK</sequence>
<dbReference type="AlphaFoldDB" id="A0A2Z6UQ16"/>
<proteinExistence type="predicted"/>
<protein>
    <submittedName>
        <fullName evidence="2">Uncharacterized protein</fullName>
    </submittedName>
</protein>
<feature type="transmembrane region" description="Helical" evidence="1">
    <location>
        <begin position="138"/>
        <end position="161"/>
    </location>
</feature>
<keyword evidence="1" id="KW-0812">Transmembrane</keyword>
<evidence type="ECO:0000313" key="3">
    <source>
        <dbReference type="Proteomes" id="UP000248272"/>
    </source>
</evidence>